<organism evidence="2 3">
    <name type="scientific">Vibrio variabilis</name>
    <dbReference type="NCBI Taxonomy" id="990271"/>
    <lineage>
        <taxon>Bacteria</taxon>
        <taxon>Pseudomonadati</taxon>
        <taxon>Pseudomonadota</taxon>
        <taxon>Gammaproteobacteria</taxon>
        <taxon>Vibrionales</taxon>
        <taxon>Vibrionaceae</taxon>
        <taxon>Vibrio</taxon>
    </lineage>
</organism>
<dbReference type="InterPro" id="IPR050570">
    <property type="entry name" value="Cell_wall_metabolism_enzyme"/>
</dbReference>
<dbReference type="Gene3D" id="2.70.70.10">
    <property type="entry name" value="Glucose Permease (Domain IIA)"/>
    <property type="match status" value="1"/>
</dbReference>
<dbReference type="PANTHER" id="PTHR21666">
    <property type="entry name" value="PEPTIDASE-RELATED"/>
    <property type="match status" value="1"/>
</dbReference>
<comment type="caution">
    <text evidence="2">The sequence shown here is derived from an EMBL/GenBank/DDBJ whole genome shotgun (WGS) entry which is preliminary data.</text>
</comment>
<proteinExistence type="predicted"/>
<evidence type="ECO:0000259" key="1">
    <source>
        <dbReference type="Pfam" id="PF01551"/>
    </source>
</evidence>
<dbReference type="PANTHER" id="PTHR21666:SF292">
    <property type="entry name" value="MUREIN DD-ENDOPEPTIDASE MEPM"/>
    <property type="match status" value="1"/>
</dbReference>
<dbReference type="Proteomes" id="UP000029223">
    <property type="component" value="Unassembled WGS sequence"/>
</dbReference>
<accession>A0ABQ0JDA8</accession>
<evidence type="ECO:0000313" key="3">
    <source>
        <dbReference type="Proteomes" id="UP000029223"/>
    </source>
</evidence>
<evidence type="ECO:0000313" key="2">
    <source>
        <dbReference type="EMBL" id="GAL26748.1"/>
    </source>
</evidence>
<dbReference type="SUPFAM" id="SSF51261">
    <property type="entry name" value="Duplicated hybrid motif"/>
    <property type="match status" value="1"/>
</dbReference>
<feature type="domain" description="M23ase beta-sheet core" evidence="1">
    <location>
        <begin position="1"/>
        <end position="44"/>
    </location>
</feature>
<dbReference type="EMBL" id="BBMS01000021">
    <property type="protein sequence ID" value="GAL26748.1"/>
    <property type="molecule type" value="Genomic_DNA"/>
</dbReference>
<gene>
    <name evidence="2" type="ORF">JCM19239_5249</name>
</gene>
<dbReference type="Pfam" id="PF01551">
    <property type="entry name" value="Peptidase_M23"/>
    <property type="match status" value="1"/>
</dbReference>
<dbReference type="InterPro" id="IPR016047">
    <property type="entry name" value="M23ase_b-sheet_dom"/>
</dbReference>
<sequence>MSKILVKKGQKVTRGTRIGLSGATGRVTGPHLHYELIVRGRPVNAMRANIPMADSVPKNELKQFIARRDELDAMLEKQETKLASL</sequence>
<reference evidence="3" key="1">
    <citation type="submission" date="2014-09" db="EMBL/GenBank/DDBJ databases">
        <title>Vibrio variabilis JCM 19239. (C206) whole genome shotgun sequence.</title>
        <authorList>
            <person name="Sawabe T."/>
            <person name="Meirelles P."/>
            <person name="Nakanishi M."/>
            <person name="Sayaka M."/>
            <person name="Hattori M."/>
            <person name="Ohkuma M."/>
        </authorList>
    </citation>
    <scope>NUCLEOTIDE SEQUENCE [LARGE SCALE GENOMIC DNA]</scope>
    <source>
        <strain evidence="3">JCM 19239</strain>
    </source>
</reference>
<protein>
    <submittedName>
        <fullName evidence="2">Cell wall endopeptidase family M23/M37</fullName>
    </submittedName>
</protein>
<dbReference type="CDD" id="cd12797">
    <property type="entry name" value="M23_peptidase"/>
    <property type="match status" value="1"/>
</dbReference>
<name>A0ABQ0JDA8_9VIBR</name>
<dbReference type="InterPro" id="IPR011055">
    <property type="entry name" value="Dup_hybrid_motif"/>
</dbReference>
<keyword evidence="3" id="KW-1185">Reference proteome</keyword>